<sequence>MKHLQIDYHFVRERVIQGDLHVQHVSSADQFTDILTKGLSIPLFQHHCSNLMLGSSKHEIEGACKDIKVLLALVDPKLSGYPLAGALHLFNIAMMCVKNDSCARPTMRAVVNMLTNPPPSSPIIANL</sequence>
<reference evidence="1 2" key="1">
    <citation type="journal article" date="2022" name="G3 (Bethesda)">
        <title>Whole-genome sequence and methylome profiling of the almond [Prunus dulcis (Mill.) D.A. Webb] cultivar 'Nonpareil'.</title>
        <authorList>
            <person name="D'Amico-Willman K.M."/>
            <person name="Ouma W.Z."/>
            <person name="Meulia T."/>
            <person name="Sideli G.M."/>
            <person name="Gradziel T.M."/>
            <person name="Fresnedo-Ramirez J."/>
        </authorList>
    </citation>
    <scope>NUCLEOTIDE SEQUENCE [LARGE SCALE GENOMIC DNA]</scope>
    <source>
        <strain evidence="1">Clone GOH B32 T37-40</strain>
    </source>
</reference>
<dbReference type="AlphaFoldDB" id="A0AAD4VH67"/>
<organism evidence="1 2">
    <name type="scientific">Prunus dulcis</name>
    <name type="common">Almond</name>
    <name type="synonym">Amygdalus dulcis</name>
    <dbReference type="NCBI Taxonomy" id="3755"/>
    <lineage>
        <taxon>Eukaryota</taxon>
        <taxon>Viridiplantae</taxon>
        <taxon>Streptophyta</taxon>
        <taxon>Embryophyta</taxon>
        <taxon>Tracheophyta</taxon>
        <taxon>Spermatophyta</taxon>
        <taxon>Magnoliopsida</taxon>
        <taxon>eudicotyledons</taxon>
        <taxon>Gunneridae</taxon>
        <taxon>Pentapetalae</taxon>
        <taxon>rosids</taxon>
        <taxon>fabids</taxon>
        <taxon>Rosales</taxon>
        <taxon>Rosaceae</taxon>
        <taxon>Amygdaloideae</taxon>
        <taxon>Amygdaleae</taxon>
        <taxon>Prunus</taxon>
    </lineage>
</organism>
<evidence type="ECO:0000313" key="2">
    <source>
        <dbReference type="Proteomes" id="UP001054821"/>
    </source>
</evidence>
<gene>
    <name evidence="1" type="ORF">L3X38_032954</name>
</gene>
<dbReference type="EMBL" id="JAJFAZ020000006">
    <property type="protein sequence ID" value="KAI5323881.1"/>
    <property type="molecule type" value="Genomic_DNA"/>
</dbReference>
<keyword evidence="2" id="KW-1185">Reference proteome</keyword>
<evidence type="ECO:0000313" key="1">
    <source>
        <dbReference type="EMBL" id="KAI5323881.1"/>
    </source>
</evidence>
<name>A0AAD4VH67_PRUDU</name>
<dbReference type="Proteomes" id="UP001054821">
    <property type="component" value="Chromosome 6"/>
</dbReference>
<protein>
    <submittedName>
        <fullName evidence="1">Uncharacterized protein</fullName>
    </submittedName>
</protein>
<accession>A0AAD4VH67</accession>
<comment type="caution">
    <text evidence="1">The sequence shown here is derived from an EMBL/GenBank/DDBJ whole genome shotgun (WGS) entry which is preliminary data.</text>
</comment>
<proteinExistence type="predicted"/>